<evidence type="ECO:0000313" key="1">
    <source>
        <dbReference type="EMBL" id="PNI38258.1"/>
    </source>
</evidence>
<gene>
    <name evidence="1" type="ORF">CK820_G0036406</name>
</gene>
<reference evidence="1 2" key="1">
    <citation type="submission" date="2017-12" db="EMBL/GenBank/DDBJ databases">
        <title>High-resolution comparative analysis of great ape genomes.</title>
        <authorList>
            <person name="Pollen A."/>
            <person name="Hastie A."/>
            <person name="Hormozdiari F."/>
            <person name="Dougherty M."/>
            <person name="Liu R."/>
            <person name="Chaisson M."/>
            <person name="Hoppe E."/>
            <person name="Hill C."/>
            <person name="Pang A."/>
            <person name="Hillier L."/>
            <person name="Baker C."/>
            <person name="Armstrong J."/>
            <person name="Shendure J."/>
            <person name="Paten B."/>
            <person name="Wilson R."/>
            <person name="Chao H."/>
            <person name="Schneider V."/>
            <person name="Ventura M."/>
            <person name="Kronenberg Z."/>
            <person name="Murali S."/>
            <person name="Gordon D."/>
            <person name="Cantsilieris S."/>
            <person name="Munson K."/>
            <person name="Nelson B."/>
            <person name="Raja A."/>
            <person name="Underwood J."/>
            <person name="Diekhans M."/>
            <person name="Fiddes I."/>
            <person name="Haussler D."/>
            <person name="Eichler E."/>
        </authorList>
    </citation>
    <scope>NUCLEOTIDE SEQUENCE [LARGE SCALE GENOMIC DNA]</scope>
    <source>
        <strain evidence="1">Yerkes chimp pedigree #C0471</strain>
    </source>
</reference>
<protein>
    <submittedName>
        <fullName evidence="1">COL4A2 isoform 8</fullName>
    </submittedName>
</protein>
<comment type="caution">
    <text evidence="1">The sequence shown here is derived from an EMBL/GenBank/DDBJ whole genome shotgun (WGS) entry which is preliminary data.</text>
</comment>
<proteinExistence type="predicted"/>
<dbReference type="EMBL" id="NBAG03000343">
    <property type="protein sequence ID" value="PNI38258.1"/>
    <property type="molecule type" value="Genomic_DNA"/>
</dbReference>
<name>A0A2J8KTB8_PANTR</name>
<dbReference type="Proteomes" id="UP000236370">
    <property type="component" value="Unassembled WGS sequence"/>
</dbReference>
<accession>A0A2J8KTB8</accession>
<dbReference type="AlphaFoldDB" id="A0A2J8KTB8"/>
<evidence type="ECO:0000313" key="2">
    <source>
        <dbReference type="Proteomes" id="UP000236370"/>
    </source>
</evidence>
<organism evidence="1 2">
    <name type="scientific">Pan troglodytes</name>
    <name type="common">Chimpanzee</name>
    <dbReference type="NCBI Taxonomy" id="9598"/>
    <lineage>
        <taxon>Eukaryota</taxon>
        <taxon>Metazoa</taxon>
        <taxon>Chordata</taxon>
        <taxon>Craniata</taxon>
        <taxon>Vertebrata</taxon>
        <taxon>Euteleostomi</taxon>
        <taxon>Mammalia</taxon>
        <taxon>Eutheria</taxon>
        <taxon>Euarchontoglires</taxon>
        <taxon>Primates</taxon>
        <taxon>Haplorrhini</taxon>
        <taxon>Catarrhini</taxon>
        <taxon>Hominidae</taxon>
        <taxon>Pan</taxon>
    </lineage>
</organism>
<sequence length="41" mass="4360">GDPGQHGLPGFPGLKVRSNFIMKLARHSEASPGVPFLPFIS</sequence>
<feature type="non-terminal residue" evidence="1">
    <location>
        <position position="1"/>
    </location>
</feature>